<comment type="caution">
    <text evidence="4">The sequence shown here is derived from an EMBL/GenBank/DDBJ whole genome shotgun (WGS) entry which is preliminary data.</text>
</comment>
<evidence type="ECO:0000313" key="4">
    <source>
        <dbReference type="EMBL" id="CAG4973927.1"/>
    </source>
</evidence>
<dbReference type="EMBL" id="CAJQZP010000643">
    <property type="protein sequence ID" value="CAG4973927.1"/>
    <property type="molecule type" value="Genomic_DNA"/>
</dbReference>
<evidence type="ECO:0000256" key="2">
    <source>
        <dbReference type="ARBA" id="ARBA00022723"/>
    </source>
</evidence>
<protein>
    <submittedName>
        <fullName evidence="4">(apollo) hypothetical protein</fullName>
    </submittedName>
</protein>
<dbReference type="InterPro" id="IPR027806">
    <property type="entry name" value="HARBI1_dom"/>
</dbReference>
<dbReference type="AlphaFoldDB" id="A0A8S3WPW5"/>
<dbReference type="Pfam" id="PF13359">
    <property type="entry name" value="DDE_Tnp_4"/>
    <property type="match status" value="1"/>
</dbReference>
<gene>
    <name evidence="4" type="ORF">PAPOLLO_LOCUS8835</name>
</gene>
<dbReference type="Proteomes" id="UP000691718">
    <property type="component" value="Unassembled WGS sequence"/>
</dbReference>
<evidence type="ECO:0000259" key="3">
    <source>
        <dbReference type="Pfam" id="PF13359"/>
    </source>
</evidence>
<organism evidence="4 5">
    <name type="scientific">Parnassius apollo</name>
    <name type="common">Apollo butterfly</name>
    <name type="synonym">Papilio apollo</name>
    <dbReference type="NCBI Taxonomy" id="110799"/>
    <lineage>
        <taxon>Eukaryota</taxon>
        <taxon>Metazoa</taxon>
        <taxon>Ecdysozoa</taxon>
        <taxon>Arthropoda</taxon>
        <taxon>Hexapoda</taxon>
        <taxon>Insecta</taxon>
        <taxon>Pterygota</taxon>
        <taxon>Neoptera</taxon>
        <taxon>Endopterygota</taxon>
        <taxon>Lepidoptera</taxon>
        <taxon>Glossata</taxon>
        <taxon>Ditrysia</taxon>
        <taxon>Papilionoidea</taxon>
        <taxon>Papilionidae</taxon>
        <taxon>Parnassiinae</taxon>
        <taxon>Parnassini</taxon>
        <taxon>Parnassius</taxon>
        <taxon>Parnassius</taxon>
    </lineage>
</organism>
<name>A0A8S3WPW5_PARAO</name>
<keyword evidence="2" id="KW-0479">Metal-binding</keyword>
<evidence type="ECO:0000313" key="5">
    <source>
        <dbReference type="Proteomes" id="UP000691718"/>
    </source>
</evidence>
<sequence>MLPPQTLSGTDKQLPLVLICDEAYPLKEYLTRPYPQRNLDHNNKVFNEKLSRAGKSVECAFRILCAKWRILNKPTETNVKHARLTIKTACLLHNIIMSKDIYACSAAISTHPPRPHLVHLTQKLCVRVPTSGFHCSPRCHCNCTL</sequence>
<keyword evidence="5" id="KW-1185">Reference proteome</keyword>
<accession>A0A8S3WPW5</accession>
<proteinExistence type="predicted"/>
<dbReference type="OrthoDB" id="652136at2759"/>
<feature type="domain" description="DDE Tnp4" evidence="3">
    <location>
        <begin position="17"/>
        <end position="94"/>
    </location>
</feature>
<comment type="cofactor">
    <cofactor evidence="1">
        <name>a divalent metal cation</name>
        <dbReference type="ChEBI" id="CHEBI:60240"/>
    </cofactor>
</comment>
<dbReference type="GO" id="GO:0046872">
    <property type="term" value="F:metal ion binding"/>
    <property type="evidence" value="ECO:0007669"/>
    <property type="project" value="UniProtKB-KW"/>
</dbReference>
<evidence type="ECO:0000256" key="1">
    <source>
        <dbReference type="ARBA" id="ARBA00001968"/>
    </source>
</evidence>
<reference evidence="4" key="1">
    <citation type="submission" date="2021-04" db="EMBL/GenBank/DDBJ databases">
        <authorList>
            <person name="Tunstrom K."/>
        </authorList>
    </citation>
    <scope>NUCLEOTIDE SEQUENCE</scope>
</reference>